<dbReference type="AlphaFoldDB" id="W9CFW5"/>
<reference evidence="1 2" key="1">
    <citation type="journal article" date="2014" name="Genome Announc.">
        <title>Draft genome sequence of Sclerotinia borealis, a psychrophilic plant pathogenic fungus.</title>
        <authorList>
            <person name="Mardanov A.V."/>
            <person name="Beletsky A.V."/>
            <person name="Kadnikov V.V."/>
            <person name="Ignatov A.N."/>
            <person name="Ravin N.V."/>
        </authorList>
    </citation>
    <scope>NUCLEOTIDE SEQUENCE [LARGE SCALE GENOMIC DNA]</scope>
    <source>
        <strain evidence="2">F-4157</strain>
    </source>
</reference>
<comment type="caution">
    <text evidence="1">The sequence shown here is derived from an EMBL/GenBank/DDBJ whole genome shotgun (WGS) entry which is preliminary data.</text>
</comment>
<evidence type="ECO:0000313" key="2">
    <source>
        <dbReference type="Proteomes" id="UP000019487"/>
    </source>
</evidence>
<protein>
    <submittedName>
        <fullName evidence="1">Uncharacterized protein</fullName>
    </submittedName>
</protein>
<dbReference type="OrthoDB" id="3464574at2759"/>
<gene>
    <name evidence="1" type="ORF">SBOR_6191</name>
</gene>
<dbReference type="HOGENOM" id="CLU_1696518_0_0_1"/>
<dbReference type="Proteomes" id="UP000019487">
    <property type="component" value="Unassembled WGS sequence"/>
</dbReference>
<organism evidence="1 2">
    <name type="scientific">Sclerotinia borealis (strain F-4128)</name>
    <dbReference type="NCBI Taxonomy" id="1432307"/>
    <lineage>
        <taxon>Eukaryota</taxon>
        <taxon>Fungi</taxon>
        <taxon>Dikarya</taxon>
        <taxon>Ascomycota</taxon>
        <taxon>Pezizomycotina</taxon>
        <taxon>Leotiomycetes</taxon>
        <taxon>Helotiales</taxon>
        <taxon>Sclerotiniaceae</taxon>
        <taxon>Sclerotinia</taxon>
    </lineage>
</organism>
<evidence type="ECO:0000313" key="1">
    <source>
        <dbReference type="EMBL" id="ESZ93420.1"/>
    </source>
</evidence>
<sequence length="155" mass="17719">MVANSPDYHYAKAPTTAIYVHELSHPIELHFYQFDEKKNHNERLAIIANDRQGGVISGSQMKHSIALLCGSIKMATHTIERELASELPNRMDLSWGVYTILGYELSEVTIICEEAEEDRLEKRMGRMVSMRLGLEEKGWEEYGDLKSKWGNYGAK</sequence>
<name>W9CFW5_SCLBF</name>
<keyword evidence="2" id="KW-1185">Reference proteome</keyword>
<dbReference type="EMBL" id="AYSA01000319">
    <property type="protein sequence ID" value="ESZ93420.1"/>
    <property type="molecule type" value="Genomic_DNA"/>
</dbReference>
<proteinExistence type="predicted"/>
<accession>W9CFW5</accession>